<comment type="caution">
    <text evidence="2">The sequence shown here is derived from an EMBL/GenBank/DDBJ whole genome shotgun (WGS) entry which is preliminary data.</text>
</comment>
<gene>
    <name evidence="2" type="ORF">SUNI508_07394</name>
</gene>
<sequence>MLTTLAATIALLATGGVAPGPGQLTRPKYGDRNGPGRVEFASSVMKVASIGRNNENLKLQDFINNPALFDQDLGLTQGSVEACIDDILHSEERLELLVFKQFKDFVIFENVPSTCLDITKEVMGREEFKDVKAENMAISLVPGNDKAIRVNGFNLSQIEMLQEMSDEALMGYGEDTGLDIHVI</sequence>
<proteinExistence type="predicted"/>
<feature type="chain" id="PRO_5045563572" evidence="1">
    <location>
        <begin position="20"/>
        <end position="183"/>
    </location>
</feature>
<dbReference type="Proteomes" id="UP001408356">
    <property type="component" value="Unassembled WGS sequence"/>
</dbReference>
<evidence type="ECO:0000313" key="3">
    <source>
        <dbReference type="Proteomes" id="UP001408356"/>
    </source>
</evidence>
<organism evidence="2 3">
    <name type="scientific">Seiridium unicorne</name>
    <dbReference type="NCBI Taxonomy" id="138068"/>
    <lineage>
        <taxon>Eukaryota</taxon>
        <taxon>Fungi</taxon>
        <taxon>Dikarya</taxon>
        <taxon>Ascomycota</taxon>
        <taxon>Pezizomycotina</taxon>
        <taxon>Sordariomycetes</taxon>
        <taxon>Xylariomycetidae</taxon>
        <taxon>Amphisphaeriales</taxon>
        <taxon>Sporocadaceae</taxon>
        <taxon>Seiridium</taxon>
    </lineage>
</organism>
<protein>
    <submittedName>
        <fullName evidence="2">Uncharacterized protein</fullName>
    </submittedName>
</protein>
<name>A0ABR2UXI9_9PEZI</name>
<dbReference type="EMBL" id="JARVKF010000320">
    <property type="protein sequence ID" value="KAK9419419.1"/>
    <property type="molecule type" value="Genomic_DNA"/>
</dbReference>
<accession>A0ABR2UXI9</accession>
<reference evidence="2 3" key="1">
    <citation type="journal article" date="2024" name="J. Plant Pathol.">
        <title>Sequence and assembly of the genome of Seiridium unicorne, isolate CBS 538.82, causal agent of cypress canker disease.</title>
        <authorList>
            <person name="Scali E."/>
            <person name="Rocca G.D."/>
            <person name="Danti R."/>
            <person name="Garbelotto M."/>
            <person name="Barberini S."/>
            <person name="Baroncelli R."/>
            <person name="Emiliani G."/>
        </authorList>
    </citation>
    <scope>NUCLEOTIDE SEQUENCE [LARGE SCALE GENOMIC DNA]</scope>
    <source>
        <strain evidence="2 3">BM-138-508</strain>
    </source>
</reference>
<evidence type="ECO:0000256" key="1">
    <source>
        <dbReference type="SAM" id="SignalP"/>
    </source>
</evidence>
<evidence type="ECO:0000313" key="2">
    <source>
        <dbReference type="EMBL" id="KAK9419419.1"/>
    </source>
</evidence>
<keyword evidence="1" id="KW-0732">Signal</keyword>
<feature type="signal peptide" evidence="1">
    <location>
        <begin position="1"/>
        <end position="19"/>
    </location>
</feature>
<keyword evidence="3" id="KW-1185">Reference proteome</keyword>